<reference evidence="1" key="1">
    <citation type="submission" date="2018-02" db="EMBL/GenBank/DDBJ databases">
        <title>Rhizophora mucronata_Transcriptome.</title>
        <authorList>
            <person name="Meera S.P."/>
            <person name="Sreeshan A."/>
            <person name="Augustine A."/>
        </authorList>
    </citation>
    <scope>NUCLEOTIDE SEQUENCE</scope>
    <source>
        <tissue evidence="1">Leaf</tissue>
    </source>
</reference>
<proteinExistence type="predicted"/>
<evidence type="ECO:0000313" key="1">
    <source>
        <dbReference type="EMBL" id="MBX62334.1"/>
    </source>
</evidence>
<name>A0A2P2Q5S9_RHIMU</name>
<protein>
    <submittedName>
        <fullName evidence="1">Uncharacterized protein</fullName>
    </submittedName>
</protein>
<dbReference type="AlphaFoldDB" id="A0A2P2Q5S9"/>
<organism evidence="1">
    <name type="scientific">Rhizophora mucronata</name>
    <name type="common">Asiatic mangrove</name>
    <dbReference type="NCBI Taxonomy" id="61149"/>
    <lineage>
        <taxon>Eukaryota</taxon>
        <taxon>Viridiplantae</taxon>
        <taxon>Streptophyta</taxon>
        <taxon>Embryophyta</taxon>
        <taxon>Tracheophyta</taxon>
        <taxon>Spermatophyta</taxon>
        <taxon>Magnoliopsida</taxon>
        <taxon>eudicotyledons</taxon>
        <taxon>Gunneridae</taxon>
        <taxon>Pentapetalae</taxon>
        <taxon>rosids</taxon>
        <taxon>fabids</taxon>
        <taxon>Malpighiales</taxon>
        <taxon>Rhizophoraceae</taxon>
        <taxon>Rhizophora</taxon>
    </lineage>
</organism>
<dbReference type="EMBL" id="GGEC01081850">
    <property type="protein sequence ID" value="MBX62334.1"/>
    <property type="molecule type" value="Transcribed_RNA"/>
</dbReference>
<sequence length="44" mass="5054">MLLEKVLFVGEDRWSRKNKDCTATGGGLREFHKRTSSPLILCLF</sequence>
<accession>A0A2P2Q5S9</accession>